<dbReference type="GO" id="GO:0015074">
    <property type="term" value="P:DNA integration"/>
    <property type="evidence" value="ECO:0007669"/>
    <property type="project" value="UniProtKB-KW"/>
</dbReference>
<proteinExistence type="predicted"/>
<evidence type="ECO:0000256" key="3">
    <source>
        <dbReference type="ARBA" id="ARBA00023172"/>
    </source>
</evidence>
<evidence type="ECO:0000259" key="4">
    <source>
        <dbReference type="PROSITE" id="PS51736"/>
    </source>
</evidence>
<dbReference type="EMBL" id="UGOA01000001">
    <property type="protein sequence ID" value="STX42241.1"/>
    <property type="molecule type" value="Genomic_DNA"/>
</dbReference>
<dbReference type="Proteomes" id="UP000254677">
    <property type="component" value="Unassembled WGS sequence"/>
</dbReference>
<evidence type="ECO:0000256" key="1">
    <source>
        <dbReference type="ARBA" id="ARBA00022908"/>
    </source>
</evidence>
<name>A0A378J5F4_9GAMM</name>
<organism evidence="5 6">
    <name type="scientific">Legionella donaldsonii</name>
    <dbReference type="NCBI Taxonomy" id="45060"/>
    <lineage>
        <taxon>Bacteria</taxon>
        <taxon>Pseudomonadati</taxon>
        <taxon>Pseudomonadota</taxon>
        <taxon>Gammaproteobacteria</taxon>
        <taxon>Legionellales</taxon>
        <taxon>Legionellaceae</taxon>
        <taxon>Legionella</taxon>
    </lineage>
</organism>
<dbReference type="PANTHER" id="PTHR30461">
    <property type="entry name" value="DNA-INVERTASE FROM LAMBDOID PROPHAGE"/>
    <property type="match status" value="1"/>
</dbReference>
<evidence type="ECO:0000313" key="5">
    <source>
        <dbReference type="EMBL" id="STX42241.1"/>
    </source>
</evidence>
<dbReference type="Gene3D" id="3.40.50.1390">
    <property type="entry name" value="Resolvase, N-terminal catalytic domain"/>
    <property type="match status" value="1"/>
</dbReference>
<keyword evidence="3" id="KW-0233">DNA recombination</keyword>
<keyword evidence="6" id="KW-1185">Reference proteome</keyword>
<keyword evidence="1" id="KW-0229">DNA integration</keyword>
<dbReference type="InterPro" id="IPR036162">
    <property type="entry name" value="Resolvase-like_N_sf"/>
</dbReference>
<dbReference type="SUPFAM" id="SSF53041">
    <property type="entry name" value="Resolvase-like"/>
    <property type="match status" value="1"/>
</dbReference>
<sequence length="131" mass="14595">MAKTRIQEVVSIKDMISSSVWRTYPPGDVWVVWRLDRLGRSMVHLVSLIETLREKDVGSKSLCDGAIDTTTTSVGLVFDLFSSMAQFEQRSIPERTHGGIVAVDAKLNVLKIQTAFWITFSPSSSTKSCDK</sequence>
<dbReference type="PANTHER" id="PTHR30461:SF2">
    <property type="entry name" value="SERINE RECOMBINASE PINE-RELATED"/>
    <property type="match status" value="1"/>
</dbReference>
<dbReference type="GO" id="GO:0000150">
    <property type="term" value="F:DNA strand exchange activity"/>
    <property type="evidence" value="ECO:0007669"/>
    <property type="project" value="InterPro"/>
</dbReference>
<accession>A0A378J5F4</accession>
<evidence type="ECO:0000313" key="6">
    <source>
        <dbReference type="Proteomes" id="UP000254677"/>
    </source>
</evidence>
<dbReference type="Pfam" id="PF00239">
    <property type="entry name" value="Resolvase"/>
    <property type="match status" value="1"/>
</dbReference>
<feature type="domain" description="Resolvase/invertase-type recombinase catalytic" evidence="4">
    <location>
        <begin position="1"/>
        <end position="107"/>
    </location>
</feature>
<gene>
    <name evidence="5" type="primary">pin_1</name>
    <name evidence="5" type="ORF">NCTC13292_01450</name>
</gene>
<protein>
    <submittedName>
        <fullName evidence="5">Site-specific DNA recombinase e14 prophage</fullName>
    </submittedName>
</protein>
<keyword evidence="2" id="KW-0238">DNA-binding</keyword>
<dbReference type="GO" id="GO:0003677">
    <property type="term" value="F:DNA binding"/>
    <property type="evidence" value="ECO:0007669"/>
    <property type="project" value="UniProtKB-KW"/>
</dbReference>
<dbReference type="InterPro" id="IPR006119">
    <property type="entry name" value="Resolv_N"/>
</dbReference>
<dbReference type="CDD" id="cd03768">
    <property type="entry name" value="SR_ResInv"/>
    <property type="match status" value="1"/>
</dbReference>
<dbReference type="PROSITE" id="PS00398">
    <property type="entry name" value="RECOMBINASES_2"/>
    <property type="match status" value="1"/>
</dbReference>
<dbReference type="PROSITE" id="PS51736">
    <property type="entry name" value="RECOMBINASES_3"/>
    <property type="match status" value="1"/>
</dbReference>
<dbReference type="AlphaFoldDB" id="A0A378J5F4"/>
<reference evidence="5 6" key="1">
    <citation type="submission" date="2018-06" db="EMBL/GenBank/DDBJ databases">
        <authorList>
            <consortium name="Pathogen Informatics"/>
            <person name="Doyle S."/>
        </authorList>
    </citation>
    <scope>NUCLEOTIDE SEQUENCE [LARGE SCALE GENOMIC DNA]</scope>
    <source>
        <strain evidence="5 6">NCTC13292</strain>
    </source>
</reference>
<dbReference type="InterPro" id="IPR050639">
    <property type="entry name" value="SSR_resolvase"/>
</dbReference>
<evidence type="ECO:0000256" key="2">
    <source>
        <dbReference type="ARBA" id="ARBA00023125"/>
    </source>
</evidence>
<dbReference type="InterPro" id="IPR006118">
    <property type="entry name" value="Recombinase_CS"/>
</dbReference>